<dbReference type="OrthoDB" id="1028014at2759"/>
<dbReference type="AlphaFoldDB" id="A0A812SHW6"/>
<evidence type="ECO:0000256" key="1">
    <source>
        <dbReference type="SAM" id="MobiDB-lite"/>
    </source>
</evidence>
<feature type="compositionally biased region" description="Acidic residues" evidence="1">
    <location>
        <begin position="39"/>
        <end position="55"/>
    </location>
</feature>
<protein>
    <submittedName>
        <fullName evidence="2">Uncharacterized protein</fullName>
    </submittedName>
</protein>
<gene>
    <name evidence="2" type="ORF">SPIL2461_LOCUS12118</name>
</gene>
<proteinExistence type="predicted"/>
<sequence>MGAARRNYMRVDARVQAKLALLPPQERVQAVAAALEGRLDEEESEEEDPVEDDGVEIGGGLTNERGPQKEATDKVLLLGKDAQELRVVQAFTQIDDSAN</sequence>
<comment type="caution">
    <text evidence="2">The sequence shown here is derived from an EMBL/GenBank/DDBJ whole genome shotgun (WGS) entry which is preliminary data.</text>
</comment>
<keyword evidence="3" id="KW-1185">Reference proteome</keyword>
<name>A0A812SHW6_SYMPI</name>
<dbReference type="EMBL" id="CAJNIZ010024347">
    <property type="protein sequence ID" value="CAE7476326.1"/>
    <property type="molecule type" value="Genomic_DNA"/>
</dbReference>
<evidence type="ECO:0000313" key="2">
    <source>
        <dbReference type="EMBL" id="CAE7476326.1"/>
    </source>
</evidence>
<evidence type="ECO:0000313" key="3">
    <source>
        <dbReference type="Proteomes" id="UP000649617"/>
    </source>
</evidence>
<organism evidence="2 3">
    <name type="scientific">Symbiodinium pilosum</name>
    <name type="common">Dinoflagellate</name>
    <dbReference type="NCBI Taxonomy" id="2952"/>
    <lineage>
        <taxon>Eukaryota</taxon>
        <taxon>Sar</taxon>
        <taxon>Alveolata</taxon>
        <taxon>Dinophyceae</taxon>
        <taxon>Suessiales</taxon>
        <taxon>Symbiodiniaceae</taxon>
        <taxon>Symbiodinium</taxon>
    </lineage>
</organism>
<accession>A0A812SHW6</accession>
<dbReference type="Proteomes" id="UP000649617">
    <property type="component" value="Unassembled WGS sequence"/>
</dbReference>
<feature type="region of interest" description="Disordered" evidence="1">
    <location>
        <begin position="37"/>
        <end position="69"/>
    </location>
</feature>
<reference evidence="2" key="1">
    <citation type="submission" date="2021-02" db="EMBL/GenBank/DDBJ databases">
        <authorList>
            <person name="Dougan E. K."/>
            <person name="Rhodes N."/>
            <person name="Thang M."/>
            <person name="Chan C."/>
        </authorList>
    </citation>
    <scope>NUCLEOTIDE SEQUENCE</scope>
</reference>